<dbReference type="CDD" id="cd08545">
    <property type="entry name" value="YcnI_like"/>
    <property type="match status" value="1"/>
</dbReference>
<dbReference type="Pfam" id="PF07987">
    <property type="entry name" value="DUF1775"/>
    <property type="match status" value="1"/>
</dbReference>
<organism evidence="4 5">
    <name type="scientific">Bradyrhizobium jicamae</name>
    <dbReference type="NCBI Taxonomy" id="280332"/>
    <lineage>
        <taxon>Bacteria</taxon>
        <taxon>Pseudomonadati</taxon>
        <taxon>Pseudomonadota</taxon>
        <taxon>Alphaproteobacteria</taxon>
        <taxon>Hyphomicrobiales</taxon>
        <taxon>Nitrobacteraceae</taxon>
        <taxon>Bradyrhizobium</taxon>
    </lineage>
</organism>
<dbReference type="EMBL" id="JAFCJH010000035">
    <property type="protein sequence ID" value="MBR0799199.1"/>
    <property type="molecule type" value="Genomic_DNA"/>
</dbReference>
<proteinExistence type="predicted"/>
<feature type="signal peptide" evidence="2">
    <location>
        <begin position="1"/>
        <end position="23"/>
    </location>
</feature>
<protein>
    <submittedName>
        <fullName evidence="4">DUF1775 domain-containing protein</fullName>
    </submittedName>
</protein>
<dbReference type="Proteomes" id="UP001315278">
    <property type="component" value="Unassembled WGS sequence"/>
</dbReference>
<sequence length="176" mass="18979">MRTHISAIVAVAVATLAMAPAMAHITLEGKQAAIGSSYKAVFAVPHGCAGSATTKIRVQIPEGVIAVKPMPKAGWNVESISGKYATEYEYHGRKFSEGVTEVDWSGGKLSDQNYDEFVMHTFLTDTLKPNTTLYFPVVQECEQGVSRWIEIPAEGQGGQDRGSKWPAPGVKLLPKS</sequence>
<feature type="region of interest" description="Disordered" evidence="1">
    <location>
        <begin position="153"/>
        <end position="176"/>
    </location>
</feature>
<keyword evidence="5" id="KW-1185">Reference proteome</keyword>
<dbReference type="InterPro" id="IPR038507">
    <property type="entry name" value="YcnI-like_sf"/>
</dbReference>
<reference evidence="5" key="1">
    <citation type="journal article" date="2021" name="ISME J.">
        <title>Evolutionary origin and ecological implication of a unique nif island in free-living Bradyrhizobium lineages.</title>
        <authorList>
            <person name="Tao J."/>
        </authorList>
    </citation>
    <scope>NUCLEOTIDE SEQUENCE [LARGE SCALE GENOMIC DNA]</scope>
    <source>
        <strain evidence="5">SZCCT0434</strain>
    </source>
</reference>
<keyword evidence="2" id="KW-0732">Signal</keyword>
<dbReference type="RefSeq" id="WP_212494115.1">
    <property type="nucleotide sequence ID" value="NZ_JAFCJH010000035.1"/>
</dbReference>
<evidence type="ECO:0000259" key="3">
    <source>
        <dbReference type="Pfam" id="PF07987"/>
    </source>
</evidence>
<feature type="domain" description="YncI copper-binding" evidence="3">
    <location>
        <begin position="24"/>
        <end position="172"/>
    </location>
</feature>
<dbReference type="InterPro" id="IPR012533">
    <property type="entry name" value="YcnI-copper_dom"/>
</dbReference>
<feature type="chain" id="PRO_5045559860" evidence="2">
    <location>
        <begin position="24"/>
        <end position="176"/>
    </location>
</feature>
<name>A0ABS5FQZ6_9BRAD</name>
<evidence type="ECO:0000313" key="5">
    <source>
        <dbReference type="Proteomes" id="UP001315278"/>
    </source>
</evidence>
<evidence type="ECO:0000256" key="1">
    <source>
        <dbReference type="SAM" id="MobiDB-lite"/>
    </source>
</evidence>
<comment type="caution">
    <text evidence="4">The sequence shown here is derived from an EMBL/GenBank/DDBJ whole genome shotgun (WGS) entry which is preliminary data.</text>
</comment>
<dbReference type="Gene3D" id="2.60.40.2230">
    <property type="entry name" value="Uncharacterised protein YcnI-like PF07987, DUF1775"/>
    <property type="match status" value="1"/>
</dbReference>
<gene>
    <name evidence="4" type="ORF">JQ615_27795</name>
</gene>
<evidence type="ECO:0000256" key="2">
    <source>
        <dbReference type="SAM" id="SignalP"/>
    </source>
</evidence>
<accession>A0ABS5FQZ6</accession>
<evidence type="ECO:0000313" key="4">
    <source>
        <dbReference type="EMBL" id="MBR0799199.1"/>
    </source>
</evidence>